<evidence type="ECO:0000256" key="6">
    <source>
        <dbReference type="ARBA" id="ARBA00022692"/>
    </source>
</evidence>
<dbReference type="InterPro" id="IPR037682">
    <property type="entry name" value="TonB_C"/>
</dbReference>
<evidence type="ECO:0000259" key="11">
    <source>
        <dbReference type="PROSITE" id="PS52015"/>
    </source>
</evidence>
<keyword evidence="3" id="KW-0813">Transport</keyword>
<dbReference type="Gene3D" id="3.30.1150.10">
    <property type="match status" value="1"/>
</dbReference>
<evidence type="ECO:0000256" key="8">
    <source>
        <dbReference type="ARBA" id="ARBA00022989"/>
    </source>
</evidence>
<name>A0A177JLQ6_SPHYA</name>
<keyword evidence="8" id="KW-1133">Transmembrane helix</keyword>
<evidence type="ECO:0000256" key="1">
    <source>
        <dbReference type="ARBA" id="ARBA00004383"/>
    </source>
</evidence>
<protein>
    <submittedName>
        <fullName evidence="12">Energy transducer TonB</fullName>
    </submittedName>
</protein>
<evidence type="ECO:0000256" key="3">
    <source>
        <dbReference type="ARBA" id="ARBA00022448"/>
    </source>
</evidence>
<reference evidence="12 13" key="1">
    <citation type="submission" date="2016-02" db="EMBL/GenBank/DDBJ databases">
        <authorList>
            <person name="Wen L."/>
            <person name="He K."/>
            <person name="Yang H."/>
        </authorList>
    </citation>
    <scope>NUCLEOTIDE SEQUENCE [LARGE SCALE GENOMIC DNA]</scope>
    <source>
        <strain evidence="12 13">CD09_2</strain>
    </source>
</reference>
<dbReference type="PANTHER" id="PTHR33446:SF2">
    <property type="entry name" value="PROTEIN TONB"/>
    <property type="match status" value="1"/>
</dbReference>
<evidence type="ECO:0000313" key="13">
    <source>
        <dbReference type="Proteomes" id="UP000077262"/>
    </source>
</evidence>
<evidence type="ECO:0000313" key="12">
    <source>
        <dbReference type="EMBL" id="OAH42162.1"/>
    </source>
</evidence>
<comment type="similarity">
    <text evidence="2">Belongs to the TonB family.</text>
</comment>
<dbReference type="GO" id="GO:0055085">
    <property type="term" value="P:transmembrane transport"/>
    <property type="evidence" value="ECO:0007669"/>
    <property type="project" value="InterPro"/>
</dbReference>
<dbReference type="EMBL" id="LSTR01000044">
    <property type="protein sequence ID" value="OAH42162.1"/>
    <property type="molecule type" value="Genomic_DNA"/>
</dbReference>
<keyword evidence="5" id="KW-0997">Cell inner membrane</keyword>
<dbReference type="Pfam" id="PF03544">
    <property type="entry name" value="TonB_C"/>
    <property type="match status" value="1"/>
</dbReference>
<evidence type="ECO:0000256" key="10">
    <source>
        <dbReference type="SAM" id="MobiDB-lite"/>
    </source>
</evidence>
<dbReference type="SUPFAM" id="SSF74653">
    <property type="entry name" value="TolA/TonB C-terminal domain"/>
    <property type="match status" value="1"/>
</dbReference>
<evidence type="ECO:0000256" key="5">
    <source>
        <dbReference type="ARBA" id="ARBA00022519"/>
    </source>
</evidence>
<dbReference type="AlphaFoldDB" id="A0A177JLQ6"/>
<keyword evidence="6" id="KW-0812">Transmembrane</keyword>
<dbReference type="GO" id="GO:0098797">
    <property type="term" value="C:plasma membrane protein complex"/>
    <property type="evidence" value="ECO:0007669"/>
    <property type="project" value="TreeGrafter"/>
</dbReference>
<comment type="subcellular location">
    <subcellularLocation>
        <location evidence="1">Cell inner membrane</location>
        <topology evidence="1">Single-pass membrane protein</topology>
        <orientation evidence="1">Periplasmic side</orientation>
    </subcellularLocation>
</comment>
<organism evidence="12 13">
    <name type="scientific">Sphingobium yanoikuyae</name>
    <name type="common">Sphingomonas yanoikuyae</name>
    <dbReference type="NCBI Taxonomy" id="13690"/>
    <lineage>
        <taxon>Bacteria</taxon>
        <taxon>Pseudomonadati</taxon>
        <taxon>Pseudomonadota</taxon>
        <taxon>Alphaproteobacteria</taxon>
        <taxon>Sphingomonadales</taxon>
        <taxon>Sphingomonadaceae</taxon>
        <taxon>Sphingobium</taxon>
    </lineage>
</organism>
<gene>
    <name evidence="12" type="ORF">AX777_22120</name>
</gene>
<dbReference type="PANTHER" id="PTHR33446">
    <property type="entry name" value="PROTEIN TONB-RELATED"/>
    <property type="match status" value="1"/>
</dbReference>
<keyword evidence="7" id="KW-0653">Protein transport</keyword>
<keyword evidence="4" id="KW-1003">Cell membrane</keyword>
<dbReference type="Proteomes" id="UP000077262">
    <property type="component" value="Unassembled WGS sequence"/>
</dbReference>
<evidence type="ECO:0000256" key="2">
    <source>
        <dbReference type="ARBA" id="ARBA00006555"/>
    </source>
</evidence>
<dbReference type="InterPro" id="IPR006260">
    <property type="entry name" value="TonB/TolA_C"/>
</dbReference>
<sequence length="226" mass="24667">MDWRTRLFGLAGTASIIGLVLAAALFTWKAVYQPVRATSQPLTVVELQPLAAPPEPIRNVAPGPEQVEKQEAEPEPVTEPIPIPLVQLAAPTISARDEREPVKFIDPGPAVPETTAPKSIAAPSANRLSNDARPDWEGLILAHLEHFRRYPARARAARQQGTVTVRFKMNRAGMVLSSAIVQKSGSYDLDQAALDTLKRAQPLPAIPADMADEMQLTIPVEFYLTR</sequence>
<feature type="region of interest" description="Disordered" evidence="10">
    <location>
        <begin position="54"/>
        <end position="76"/>
    </location>
</feature>
<accession>A0A177JLQ6</accession>
<evidence type="ECO:0000256" key="7">
    <source>
        <dbReference type="ARBA" id="ARBA00022927"/>
    </source>
</evidence>
<dbReference type="OrthoDB" id="8481221at2"/>
<proteinExistence type="inferred from homology"/>
<feature type="domain" description="TonB C-terminal" evidence="11">
    <location>
        <begin position="135"/>
        <end position="226"/>
    </location>
</feature>
<keyword evidence="9" id="KW-0472">Membrane</keyword>
<evidence type="ECO:0000256" key="9">
    <source>
        <dbReference type="ARBA" id="ARBA00023136"/>
    </source>
</evidence>
<dbReference type="GO" id="GO:0031992">
    <property type="term" value="F:energy transducer activity"/>
    <property type="evidence" value="ECO:0007669"/>
    <property type="project" value="TreeGrafter"/>
</dbReference>
<evidence type="ECO:0000256" key="4">
    <source>
        <dbReference type="ARBA" id="ARBA00022475"/>
    </source>
</evidence>
<dbReference type="GO" id="GO:0015031">
    <property type="term" value="P:protein transport"/>
    <property type="evidence" value="ECO:0007669"/>
    <property type="project" value="UniProtKB-KW"/>
</dbReference>
<dbReference type="PROSITE" id="PS52015">
    <property type="entry name" value="TONB_CTD"/>
    <property type="match status" value="1"/>
</dbReference>
<comment type="caution">
    <text evidence="12">The sequence shown here is derived from an EMBL/GenBank/DDBJ whole genome shotgun (WGS) entry which is preliminary data.</text>
</comment>
<dbReference type="InterPro" id="IPR051045">
    <property type="entry name" value="TonB-dependent_transducer"/>
</dbReference>
<dbReference type="NCBIfam" id="TIGR01352">
    <property type="entry name" value="tonB_Cterm"/>
    <property type="match status" value="1"/>
</dbReference>